<evidence type="ECO:0000256" key="2">
    <source>
        <dbReference type="ARBA" id="ARBA00022748"/>
    </source>
</evidence>
<dbReference type="STRING" id="1125876.SAMN05443292_1238"/>
<evidence type="ECO:0000256" key="4">
    <source>
        <dbReference type="ARBA" id="ARBA00023284"/>
    </source>
</evidence>
<organism evidence="6 7">
    <name type="scientific">Halpernia frigidisoli</name>
    <dbReference type="NCBI Taxonomy" id="1125876"/>
    <lineage>
        <taxon>Bacteria</taxon>
        <taxon>Pseudomonadati</taxon>
        <taxon>Bacteroidota</taxon>
        <taxon>Flavobacteriia</taxon>
        <taxon>Flavobacteriales</taxon>
        <taxon>Weeksellaceae</taxon>
        <taxon>Chryseobacterium group</taxon>
        <taxon>Halpernia</taxon>
    </lineage>
</organism>
<dbReference type="GO" id="GO:0017004">
    <property type="term" value="P:cytochrome complex assembly"/>
    <property type="evidence" value="ECO:0007669"/>
    <property type="project" value="UniProtKB-KW"/>
</dbReference>
<dbReference type="InterPro" id="IPR013766">
    <property type="entry name" value="Thioredoxin_domain"/>
</dbReference>
<proteinExistence type="predicted"/>
<keyword evidence="2" id="KW-0201">Cytochrome c-type biogenesis</keyword>
<dbReference type="InterPro" id="IPR012336">
    <property type="entry name" value="Thioredoxin-like_fold"/>
</dbReference>
<dbReference type="PANTHER" id="PTHR42852:SF6">
    <property type="entry name" value="THIOL:DISULFIDE INTERCHANGE PROTEIN DSBE"/>
    <property type="match status" value="1"/>
</dbReference>
<dbReference type="InterPro" id="IPR036249">
    <property type="entry name" value="Thioredoxin-like_sf"/>
</dbReference>
<dbReference type="GO" id="GO:0030313">
    <property type="term" value="C:cell envelope"/>
    <property type="evidence" value="ECO:0007669"/>
    <property type="project" value="UniProtKB-SubCell"/>
</dbReference>
<dbReference type="InterPro" id="IPR050553">
    <property type="entry name" value="Thioredoxin_ResA/DsbE_sf"/>
</dbReference>
<dbReference type="RefSeq" id="WP_090079272.1">
    <property type="nucleotide sequence ID" value="NZ_FOQT01000002.1"/>
</dbReference>
<dbReference type="Proteomes" id="UP000198931">
    <property type="component" value="Unassembled WGS sequence"/>
</dbReference>
<evidence type="ECO:0000313" key="6">
    <source>
        <dbReference type="EMBL" id="SFI07938.1"/>
    </source>
</evidence>
<accession>A0A1I3F9T0</accession>
<sequence>MKKYALILLVLISGITFGQEVPKVLKTGFSKEALAQTITMQDGKKTTMSKILAKHKGKIVLVDLWASWCGDCVKAMPEAEKLKEKNPDIDFIYLSLDRKEDSWKNGIVKHKISGSENYWFADGWKNEFNNYIDLNWIPRYMVINQKGKIAKYYAIVPQDPEIQKTIDNLTKM</sequence>
<dbReference type="PANTHER" id="PTHR42852">
    <property type="entry name" value="THIOL:DISULFIDE INTERCHANGE PROTEIN DSBE"/>
    <property type="match status" value="1"/>
</dbReference>
<evidence type="ECO:0000256" key="1">
    <source>
        <dbReference type="ARBA" id="ARBA00004196"/>
    </source>
</evidence>
<dbReference type="Gene3D" id="3.40.30.10">
    <property type="entry name" value="Glutaredoxin"/>
    <property type="match status" value="1"/>
</dbReference>
<gene>
    <name evidence="6" type="ORF">SAMN05443292_1238</name>
</gene>
<dbReference type="AlphaFoldDB" id="A0A1I3F9T0"/>
<keyword evidence="6" id="KW-0413">Isomerase</keyword>
<evidence type="ECO:0000259" key="5">
    <source>
        <dbReference type="PROSITE" id="PS51352"/>
    </source>
</evidence>
<dbReference type="OrthoDB" id="1098640at2"/>
<dbReference type="SUPFAM" id="SSF52833">
    <property type="entry name" value="Thioredoxin-like"/>
    <property type="match status" value="1"/>
</dbReference>
<keyword evidence="7" id="KW-1185">Reference proteome</keyword>
<evidence type="ECO:0000313" key="7">
    <source>
        <dbReference type="Proteomes" id="UP000198931"/>
    </source>
</evidence>
<dbReference type="EMBL" id="FOQT01000002">
    <property type="protein sequence ID" value="SFI07938.1"/>
    <property type="molecule type" value="Genomic_DNA"/>
</dbReference>
<keyword evidence="4" id="KW-0676">Redox-active center</keyword>
<keyword evidence="3" id="KW-1015">Disulfide bond</keyword>
<evidence type="ECO:0000256" key="3">
    <source>
        <dbReference type="ARBA" id="ARBA00023157"/>
    </source>
</evidence>
<dbReference type="CDD" id="cd02966">
    <property type="entry name" value="TlpA_like_family"/>
    <property type="match status" value="1"/>
</dbReference>
<feature type="domain" description="Thioredoxin" evidence="5">
    <location>
        <begin position="27"/>
        <end position="171"/>
    </location>
</feature>
<dbReference type="PROSITE" id="PS51352">
    <property type="entry name" value="THIOREDOXIN_2"/>
    <property type="match status" value="1"/>
</dbReference>
<comment type="subcellular location">
    <subcellularLocation>
        <location evidence="1">Cell envelope</location>
    </subcellularLocation>
</comment>
<reference evidence="6 7" key="1">
    <citation type="submission" date="2016-10" db="EMBL/GenBank/DDBJ databases">
        <authorList>
            <person name="de Groot N.N."/>
        </authorList>
    </citation>
    <scope>NUCLEOTIDE SEQUENCE [LARGE SCALE GENOMIC DNA]</scope>
    <source>
        <strain evidence="6 7">DSM 26000</strain>
    </source>
</reference>
<protein>
    <submittedName>
        <fullName evidence="6">Thiol-disulfide isomerase or thioredoxin</fullName>
    </submittedName>
</protein>
<dbReference type="Pfam" id="PF13905">
    <property type="entry name" value="Thioredoxin_8"/>
    <property type="match status" value="1"/>
</dbReference>
<dbReference type="GO" id="GO:0016853">
    <property type="term" value="F:isomerase activity"/>
    <property type="evidence" value="ECO:0007669"/>
    <property type="project" value="UniProtKB-KW"/>
</dbReference>
<name>A0A1I3F9T0_9FLAO</name>